<proteinExistence type="inferred from homology"/>
<evidence type="ECO:0000313" key="7">
    <source>
        <dbReference type="EMBL" id="MDM7886425.1"/>
    </source>
</evidence>
<dbReference type="NCBIfam" id="NF007228">
    <property type="entry name" value="PRK09646.1"/>
    <property type="match status" value="1"/>
</dbReference>
<organism evidence="7 8">
    <name type="scientific">Curtobacterium citri</name>
    <dbReference type="NCBI Taxonomy" id="3055139"/>
    <lineage>
        <taxon>Bacteria</taxon>
        <taxon>Bacillati</taxon>
        <taxon>Actinomycetota</taxon>
        <taxon>Actinomycetes</taxon>
        <taxon>Micrococcales</taxon>
        <taxon>Microbacteriaceae</taxon>
        <taxon>Curtobacterium</taxon>
    </lineage>
</organism>
<name>A0ABT7TA40_9MICO</name>
<keyword evidence="4" id="KW-0804">Transcription</keyword>
<dbReference type="Proteomes" id="UP001237823">
    <property type="component" value="Unassembled WGS sequence"/>
</dbReference>
<dbReference type="Gene3D" id="1.10.1740.10">
    <property type="match status" value="1"/>
</dbReference>
<evidence type="ECO:0000313" key="8">
    <source>
        <dbReference type="Proteomes" id="UP001237823"/>
    </source>
</evidence>
<dbReference type="SUPFAM" id="SSF88946">
    <property type="entry name" value="Sigma2 domain of RNA polymerase sigma factors"/>
    <property type="match status" value="1"/>
</dbReference>
<dbReference type="SUPFAM" id="SSF88659">
    <property type="entry name" value="Sigma3 and sigma4 domains of RNA polymerase sigma factors"/>
    <property type="match status" value="1"/>
</dbReference>
<sequence length="199" mass="22450">MLALVEHDTEAWRSDEPAPVSPDDLLARVATGDQPAFSELYDALSGRVLGLVIRLLKDRAQSEEVTQEVFLEVWQQATRFDRSRGTAASWVLTMAHRRAVDRIRASQASHDRDTRIGIRDLEAGFDQVSESVEIRIEHERVSRALGKLTEFQRQAVQLAYYGGYSHSEMAERLGVPIGTVKTRLRDGMIRLRDEMGVTS</sequence>
<evidence type="ECO:0000256" key="3">
    <source>
        <dbReference type="ARBA" id="ARBA00023082"/>
    </source>
</evidence>
<keyword evidence="8" id="KW-1185">Reference proteome</keyword>
<dbReference type="NCBIfam" id="TIGR02937">
    <property type="entry name" value="sigma70-ECF"/>
    <property type="match status" value="1"/>
</dbReference>
<dbReference type="Pfam" id="PF04542">
    <property type="entry name" value="Sigma70_r2"/>
    <property type="match status" value="1"/>
</dbReference>
<comment type="caution">
    <text evidence="7">The sequence shown here is derived from an EMBL/GenBank/DDBJ whole genome shotgun (WGS) entry which is preliminary data.</text>
</comment>
<reference evidence="7 8" key="1">
    <citation type="submission" date="2023-06" db="EMBL/GenBank/DDBJ databases">
        <authorList>
            <person name="Feng G."/>
            <person name="Li J."/>
            <person name="Zhu H."/>
        </authorList>
    </citation>
    <scope>NUCLEOTIDE SEQUENCE [LARGE SCALE GENOMIC DNA]</scope>
    <source>
        <strain evidence="7 8">RHCKG23</strain>
    </source>
</reference>
<evidence type="ECO:0000256" key="2">
    <source>
        <dbReference type="ARBA" id="ARBA00023015"/>
    </source>
</evidence>
<evidence type="ECO:0000259" key="5">
    <source>
        <dbReference type="Pfam" id="PF04542"/>
    </source>
</evidence>
<evidence type="ECO:0000256" key="1">
    <source>
        <dbReference type="ARBA" id="ARBA00010641"/>
    </source>
</evidence>
<gene>
    <name evidence="7" type="primary">sigK</name>
    <name evidence="7" type="ORF">QUG92_15045</name>
</gene>
<accession>A0ABT7TA40</accession>
<dbReference type="EMBL" id="JAUCML010000011">
    <property type="protein sequence ID" value="MDM7886425.1"/>
    <property type="molecule type" value="Genomic_DNA"/>
</dbReference>
<evidence type="ECO:0000259" key="6">
    <source>
        <dbReference type="Pfam" id="PF08281"/>
    </source>
</evidence>
<dbReference type="InterPro" id="IPR036388">
    <property type="entry name" value="WH-like_DNA-bd_sf"/>
</dbReference>
<dbReference type="CDD" id="cd06171">
    <property type="entry name" value="Sigma70_r4"/>
    <property type="match status" value="1"/>
</dbReference>
<dbReference type="PANTHER" id="PTHR43133">
    <property type="entry name" value="RNA POLYMERASE ECF-TYPE SIGMA FACTO"/>
    <property type="match status" value="1"/>
</dbReference>
<dbReference type="InterPro" id="IPR013325">
    <property type="entry name" value="RNA_pol_sigma_r2"/>
</dbReference>
<dbReference type="Pfam" id="PF08281">
    <property type="entry name" value="Sigma70_r4_2"/>
    <property type="match status" value="1"/>
</dbReference>
<keyword evidence="3" id="KW-0731">Sigma factor</keyword>
<dbReference type="InterPro" id="IPR014284">
    <property type="entry name" value="RNA_pol_sigma-70_dom"/>
</dbReference>
<comment type="similarity">
    <text evidence="1">Belongs to the sigma-70 factor family. ECF subfamily.</text>
</comment>
<keyword evidence="2" id="KW-0805">Transcription regulation</keyword>
<dbReference type="InterPro" id="IPR039425">
    <property type="entry name" value="RNA_pol_sigma-70-like"/>
</dbReference>
<dbReference type="InterPro" id="IPR007627">
    <property type="entry name" value="RNA_pol_sigma70_r2"/>
</dbReference>
<protein>
    <submittedName>
        <fullName evidence="7">ECF RNA polymerase sigma factor SigK</fullName>
    </submittedName>
</protein>
<dbReference type="PANTHER" id="PTHR43133:SF66">
    <property type="entry name" value="ECF RNA POLYMERASE SIGMA FACTOR SIGK"/>
    <property type="match status" value="1"/>
</dbReference>
<feature type="domain" description="RNA polymerase sigma-70 region 2" evidence="5">
    <location>
        <begin position="40"/>
        <end position="107"/>
    </location>
</feature>
<dbReference type="InterPro" id="IPR013324">
    <property type="entry name" value="RNA_pol_sigma_r3/r4-like"/>
</dbReference>
<dbReference type="InterPro" id="IPR013249">
    <property type="entry name" value="RNA_pol_sigma70_r4_t2"/>
</dbReference>
<evidence type="ECO:0000256" key="4">
    <source>
        <dbReference type="ARBA" id="ARBA00023163"/>
    </source>
</evidence>
<feature type="domain" description="RNA polymerase sigma factor 70 region 4 type 2" evidence="6">
    <location>
        <begin position="139"/>
        <end position="190"/>
    </location>
</feature>
<dbReference type="RefSeq" id="WP_069713285.1">
    <property type="nucleotide sequence ID" value="NZ_JAUCML010000011.1"/>
</dbReference>
<dbReference type="Gene3D" id="1.10.10.10">
    <property type="entry name" value="Winged helix-like DNA-binding domain superfamily/Winged helix DNA-binding domain"/>
    <property type="match status" value="1"/>
</dbReference>